<dbReference type="Proteomes" id="UP000599109">
    <property type="component" value="Unassembled WGS sequence"/>
</dbReference>
<feature type="compositionally biased region" description="Low complexity" evidence="1">
    <location>
        <begin position="29"/>
        <end position="43"/>
    </location>
</feature>
<protein>
    <recommendedName>
        <fullName evidence="5">Cell envelope biogenesis protein TolA</fullName>
    </recommendedName>
</protein>
<feature type="chain" id="PRO_5037183766" description="Cell envelope biogenesis protein TolA" evidence="2">
    <location>
        <begin position="21"/>
        <end position="101"/>
    </location>
</feature>
<feature type="signal peptide" evidence="2">
    <location>
        <begin position="1"/>
        <end position="20"/>
    </location>
</feature>
<evidence type="ECO:0000313" key="3">
    <source>
        <dbReference type="EMBL" id="MBL0393041.1"/>
    </source>
</evidence>
<evidence type="ECO:0000256" key="2">
    <source>
        <dbReference type="SAM" id="SignalP"/>
    </source>
</evidence>
<comment type="caution">
    <text evidence="3">The sequence shown here is derived from an EMBL/GenBank/DDBJ whole genome shotgun (WGS) entry which is preliminary data.</text>
</comment>
<name>A0A936Z358_9BURK</name>
<feature type="compositionally biased region" description="Basic and acidic residues" evidence="1">
    <location>
        <begin position="83"/>
        <end position="95"/>
    </location>
</feature>
<keyword evidence="2" id="KW-0732">Signal</keyword>
<proteinExistence type="predicted"/>
<evidence type="ECO:0008006" key="5">
    <source>
        <dbReference type="Google" id="ProtNLM"/>
    </source>
</evidence>
<reference evidence="3 4" key="1">
    <citation type="journal article" date="2017" name="Int. J. Syst. Evol. Microbiol.">
        <title>Ramlibacter monticola sp. nov., isolated from forest soil.</title>
        <authorList>
            <person name="Chaudhary D.K."/>
            <person name="Kim J."/>
        </authorList>
    </citation>
    <scope>NUCLEOTIDE SEQUENCE [LARGE SCALE GENOMIC DNA]</scope>
    <source>
        <strain evidence="3 4">KACC 19175</strain>
    </source>
</reference>
<keyword evidence="4" id="KW-1185">Reference proteome</keyword>
<accession>A0A936Z358</accession>
<dbReference type="AlphaFoldDB" id="A0A936Z358"/>
<dbReference type="RefSeq" id="WP_201675700.1">
    <property type="nucleotide sequence ID" value="NZ_JAEQNE010000004.1"/>
</dbReference>
<organism evidence="3 4">
    <name type="scientific">Ramlibacter monticola</name>
    <dbReference type="NCBI Taxonomy" id="1926872"/>
    <lineage>
        <taxon>Bacteria</taxon>
        <taxon>Pseudomonadati</taxon>
        <taxon>Pseudomonadota</taxon>
        <taxon>Betaproteobacteria</taxon>
        <taxon>Burkholderiales</taxon>
        <taxon>Comamonadaceae</taxon>
        <taxon>Ramlibacter</taxon>
    </lineage>
</organism>
<sequence length="101" mass="10136">MKRLLFTLAAAILLAGSAFAAGPGEDKAAPSTTATSAEKASAKAARKADGKTVAQASQPGDDRPASASKKASKSERQAAAAQRKTEGAKVSRQPKEATGPN</sequence>
<evidence type="ECO:0000313" key="4">
    <source>
        <dbReference type="Proteomes" id="UP000599109"/>
    </source>
</evidence>
<dbReference type="EMBL" id="JAEQNE010000004">
    <property type="protein sequence ID" value="MBL0393041.1"/>
    <property type="molecule type" value="Genomic_DNA"/>
</dbReference>
<gene>
    <name evidence="3" type="ORF">JJ685_18020</name>
</gene>
<feature type="region of interest" description="Disordered" evidence="1">
    <location>
        <begin position="19"/>
        <end position="101"/>
    </location>
</feature>
<evidence type="ECO:0000256" key="1">
    <source>
        <dbReference type="SAM" id="MobiDB-lite"/>
    </source>
</evidence>